<evidence type="ECO:0000313" key="1">
    <source>
        <dbReference type="EMBL" id="JAH23452.1"/>
    </source>
</evidence>
<reference evidence="1" key="1">
    <citation type="submission" date="2014-11" db="EMBL/GenBank/DDBJ databases">
        <authorList>
            <person name="Amaro Gonzalez C."/>
        </authorList>
    </citation>
    <scope>NUCLEOTIDE SEQUENCE</scope>
</reference>
<dbReference type="EMBL" id="GBXM01085125">
    <property type="protein sequence ID" value="JAH23452.1"/>
    <property type="molecule type" value="Transcribed_RNA"/>
</dbReference>
<sequence length="53" mass="5876">MSSCCVFGYPISQLALVSTMARSVAYWVRLELLCYGMVCDRQRNAIAILITGT</sequence>
<dbReference type="AlphaFoldDB" id="A0A0E9R3W8"/>
<accession>A0A0E9R3W8</accession>
<protein>
    <submittedName>
        <fullName evidence="1">Uncharacterized protein</fullName>
    </submittedName>
</protein>
<organism evidence="1">
    <name type="scientific">Anguilla anguilla</name>
    <name type="common">European freshwater eel</name>
    <name type="synonym">Muraena anguilla</name>
    <dbReference type="NCBI Taxonomy" id="7936"/>
    <lineage>
        <taxon>Eukaryota</taxon>
        <taxon>Metazoa</taxon>
        <taxon>Chordata</taxon>
        <taxon>Craniata</taxon>
        <taxon>Vertebrata</taxon>
        <taxon>Euteleostomi</taxon>
        <taxon>Actinopterygii</taxon>
        <taxon>Neopterygii</taxon>
        <taxon>Teleostei</taxon>
        <taxon>Anguilliformes</taxon>
        <taxon>Anguillidae</taxon>
        <taxon>Anguilla</taxon>
    </lineage>
</organism>
<proteinExistence type="predicted"/>
<reference evidence="1" key="2">
    <citation type="journal article" date="2015" name="Fish Shellfish Immunol.">
        <title>Early steps in the European eel (Anguilla anguilla)-Vibrio vulnificus interaction in the gills: Role of the RtxA13 toxin.</title>
        <authorList>
            <person name="Callol A."/>
            <person name="Pajuelo D."/>
            <person name="Ebbesson L."/>
            <person name="Teles M."/>
            <person name="MacKenzie S."/>
            <person name="Amaro C."/>
        </authorList>
    </citation>
    <scope>NUCLEOTIDE SEQUENCE</scope>
</reference>
<name>A0A0E9R3W8_ANGAN</name>